<accession>A0A0A9FBZ2</accession>
<name>A0A0A9FBZ2_ARUDO</name>
<dbReference type="EMBL" id="GBRH01187346">
    <property type="protein sequence ID" value="JAE10550.1"/>
    <property type="molecule type" value="Transcribed_RNA"/>
</dbReference>
<organism evidence="1">
    <name type="scientific">Arundo donax</name>
    <name type="common">Giant reed</name>
    <name type="synonym">Donax arundinaceus</name>
    <dbReference type="NCBI Taxonomy" id="35708"/>
    <lineage>
        <taxon>Eukaryota</taxon>
        <taxon>Viridiplantae</taxon>
        <taxon>Streptophyta</taxon>
        <taxon>Embryophyta</taxon>
        <taxon>Tracheophyta</taxon>
        <taxon>Spermatophyta</taxon>
        <taxon>Magnoliopsida</taxon>
        <taxon>Liliopsida</taxon>
        <taxon>Poales</taxon>
        <taxon>Poaceae</taxon>
        <taxon>PACMAD clade</taxon>
        <taxon>Arundinoideae</taxon>
        <taxon>Arundineae</taxon>
        <taxon>Arundo</taxon>
    </lineage>
</organism>
<sequence length="34" mass="3986">MRILQQASDVKRVITCPLTRKVRPLFFLVLARLC</sequence>
<protein>
    <submittedName>
        <fullName evidence="1">Uncharacterized protein</fullName>
    </submittedName>
</protein>
<reference evidence="1" key="1">
    <citation type="submission" date="2014-09" db="EMBL/GenBank/DDBJ databases">
        <authorList>
            <person name="Magalhaes I.L.F."/>
            <person name="Oliveira U."/>
            <person name="Santos F.R."/>
            <person name="Vidigal T.H.D.A."/>
            <person name="Brescovit A.D."/>
            <person name="Santos A.J."/>
        </authorList>
    </citation>
    <scope>NUCLEOTIDE SEQUENCE</scope>
    <source>
        <tissue evidence="1">Shoot tissue taken approximately 20 cm above the soil surface</tissue>
    </source>
</reference>
<dbReference type="AlphaFoldDB" id="A0A0A9FBZ2"/>
<proteinExistence type="predicted"/>
<reference evidence="1" key="2">
    <citation type="journal article" date="2015" name="Data Brief">
        <title>Shoot transcriptome of the giant reed, Arundo donax.</title>
        <authorList>
            <person name="Barrero R.A."/>
            <person name="Guerrero F.D."/>
            <person name="Moolhuijzen P."/>
            <person name="Goolsby J.A."/>
            <person name="Tidwell J."/>
            <person name="Bellgard S.E."/>
            <person name="Bellgard M.I."/>
        </authorList>
    </citation>
    <scope>NUCLEOTIDE SEQUENCE</scope>
    <source>
        <tissue evidence="1">Shoot tissue taken approximately 20 cm above the soil surface</tissue>
    </source>
</reference>
<evidence type="ECO:0000313" key="1">
    <source>
        <dbReference type="EMBL" id="JAE10550.1"/>
    </source>
</evidence>